<proteinExistence type="predicted"/>
<dbReference type="AlphaFoldDB" id="A0A4C2A806"/>
<protein>
    <submittedName>
        <fullName evidence="1">Uncharacterized protein</fullName>
    </submittedName>
</protein>
<accession>A0A4C2A806</accession>
<dbReference type="Proteomes" id="UP000299102">
    <property type="component" value="Unassembled WGS sequence"/>
</dbReference>
<name>A0A4C2A806_EUMVA</name>
<organism evidence="1 2">
    <name type="scientific">Eumeta variegata</name>
    <name type="common">Bagworm moth</name>
    <name type="synonym">Eumeta japonica</name>
    <dbReference type="NCBI Taxonomy" id="151549"/>
    <lineage>
        <taxon>Eukaryota</taxon>
        <taxon>Metazoa</taxon>
        <taxon>Ecdysozoa</taxon>
        <taxon>Arthropoda</taxon>
        <taxon>Hexapoda</taxon>
        <taxon>Insecta</taxon>
        <taxon>Pterygota</taxon>
        <taxon>Neoptera</taxon>
        <taxon>Endopterygota</taxon>
        <taxon>Lepidoptera</taxon>
        <taxon>Glossata</taxon>
        <taxon>Ditrysia</taxon>
        <taxon>Tineoidea</taxon>
        <taxon>Psychidae</taxon>
        <taxon>Oiketicinae</taxon>
        <taxon>Eumeta</taxon>
    </lineage>
</organism>
<gene>
    <name evidence="1" type="ORF">EVAR_89968_1</name>
</gene>
<evidence type="ECO:0000313" key="2">
    <source>
        <dbReference type="Proteomes" id="UP000299102"/>
    </source>
</evidence>
<sequence length="89" mass="10460">MSEGHNEWDCPYLRCSVADHRRVRTCFRLPKRVIYVHFACFEFIQCKQCFVFAKRPKVVCPGFFLRSLGKRRPVGVVEEGQTRGLNRVP</sequence>
<reference evidence="1 2" key="1">
    <citation type="journal article" date="2019" name="Commun. Biol.">
        <title>The bagworm genome reveals a unique fibroin gene that provides high tensile strength.</title>
        <authorList>
            <person name="Kono N."/>
            <person name="Nakamura H."/>
            <person name="Ohtoshi R."/>
            <person name="Tomita M."/>
            <person name="Numata K."/>
            <person name="Arakawa K."/>
        </authorList>
    </citation>
    <scope>NUCLEOTIDE SEQUENCE [LARGE SCALE GENOMIC DNA]</scope>
</reference>
<comment type="caution">
    <text evidence="1">The sequence shown here is derived from an EMBL/GenBank/DDBJ whole genome shotgun (WGS) entry which is preliminary data.</text>
</comment>
<dbReference type="EMBL" id="BGZK01002855">
    <property type="protein sequence ID" value="GBP96991.1"/>
    <property type="molecule type" value="Genomic_DNA"/>
</dbReference>
<evidence type="ECO:0000313" key="1">
    <source>
        <dbReference type="EMBL" id="GBP96991.1"/>
    </source>
</evidence>
<keyword evidence="2" id="KW-1185">Reference proteome</keyword>